<name>A0A2S1QTM2_9FLAO</name>
<evidence type="ECO:0000313" key="2">
    <source>
        <dbReference type="EMBL" id="AWH83777.1"/>
    </source>
</evidence>
<dbReference type="InterPro" id="IPR036390">
    <property type="entry name" value="WH_DNA-bd_sf"/>
</dbReference>
<dbReference type="Gene3D" id="1.10.10.10">
    <property type="entry name" value="Winged helix-like DNA-binding domain superfamily/Winged helix DNA-binding domain"/>
    <property type="match status" value="1"/>
</dbReference>
<evidence type="ECO:0000313" key="3">
    <source>
        <dbReference type="Proteomes" id="UP000244929"/>
    </source>
</evidence>
<gene>
    <name evidence="2" type="ORF">HYN59_01010</name>
</gene>
<dbReference type="GO" id="GO:0003677">
    <property type="term" value="F:DNA binding"/>
    <property type="evidence" value="ECO:0007669"/>
    <property type="project" value="UniProtKB-KW"/>
</dbReference>
<protein>
    <submittedName>
        <fullName evidence="2">Transcriptional regulator</fullName>
    </submittedName>
</protein>
<evidence type="ECO:0000256" key="1">
    <source>
        <dbReference type="ARBA" id="ARBA00023125"/>
    </source>
</evidence>
<dbReference type="NCBIfam" id="TIGR00738">
    <property type="entry name" value="rrf2_super"/>
    <property type="match status" value="1"/>
</dbReference>
<dbReference type="KEGG" id="falb:HYN59_01010"/>
<accession>A0A2S1QTM2</accession>
<dbReference type="PROSITE" id="PS01332">
    <property type="entry name" value="HTH_RRF2_1"/>
    <property type="match status" value="1"/>
</dbReference>
<dbReference type="SUPFAM" id="SSF46785">
    <property type="entry name" value="Winged helix' DNA-binding domain"/>
    <property type="match status" value="1"/>
</dbReference>
<keyword evidence="3" id="KW-1185">Reference proteome</keyword>
<dbReference type="Pfam" id="PF02082">
    <property type="entry name" value="Rrf2"/>
    <property type="match status" value="1"/>
</dbReference>
<dbReference type="PANTHER" id="PTHR33221:SF5">
    <property type="entry name" value="HTH-TYPE TRANSCRIPTIONAL REGULATOR ISCR"/>
    <property type="match status" value="1"/>
</dbReference>
<dbReference type="InterPro" id="IPR030489">
    <property type="entry name" value="TR_Rrf2-type_CS"/>
</dbReference>
<dbReference type="AlphaFoldDB" id="A0A2S1QTM2"/>
<dbReference type="OrthoDB" id="9802344at2"/>
<reference evidence="2 3" key="1">
    <citation type="submission" date="2018-04" db="EMBL/GenBank/DDBJ databases">
        <title>Genome sequencing of Flavobacterium sp. HYN0059.</title>
        <authorList>
            <person name="Yi H."/>
            <person name="Baek C."/>
        </authorList>
    </citation>
    <scope>NUCLEOTIDE SEQUENCE [LARGE SCALE GENOMIC DNA]</scope>
    <source>
        <strain evidence="2 3">HYN0059</strain>
    </source>
</reference>
<dbReference type="PROSITE" id="PS51197">
    <property type="entry name" value="HTH_RRF2_2"/>
    <property type="match status" value="1"/>
</dbReference>
<dbReference type="Proteomes" id="UP000244929">
    <property type="component" value="Chromosome"/>
</dbReference>
<proteinExistence type="predicted"/>
<dbReference type="PANTHER" id="PTHR33221">
    <property type="entry name" value="WINGED HELIX-TURN-HELIX TRANSCRIPTIONAL REGULATOR, RRF2 FAMILY"/>
    <property type="match status" value="1"/>
</dbReference>
<dbReference type="InterPro" id="IPR036388">
    <property type="entry name" value="WH-like_DNA-bd_sf"/>
</dbReference>
<dbReference type="GO" id="GO:0003700">
    <property type="term" value="F:DNA-binding transcription factor activity"/>
    <property type="evidence" value="ECO:0007669"/>
    <property type="project" value="TreeGrafter"/>
</dbReference>
<dbReference type="RefSeq" id="WP_108776493.1">
    <property type="nucleotide sequence ID" value="NZ_CP029186.1"/>
</dbReference>
<dbReference type="InterPro" id="IPR000944">
    <property type="entry name" value="Tscrpt_reg_Rrf2"/>
</dbReference>
<sequence>MLSKKTKYGLKALIYIARQDSTVPVLISDISANEQIPKKFLEAILLDLKKFGILGSKKGKGGGYYLLKDPKTITAATLIRVLDGPIAMLPCVSLNYYEKCDDCPHEDVCSLNKFLAEVRDNTLELLQHKTLHDLTGA</sequence>
<dbReference type="EMBL" id="CP029186">
    <property type="protein sequence ID" value="AWH83777.1"/>
    <property type="molecule type" value="Genomic_DNA"/>
</dbReference>
<dbReference type="GO" id="GO:0005829">
    <property type="term" value="C:cytosol"/>
    <property type="evidence" value="ECO:0007669"/>
    <property type="project" value="TreeGrafter"/>
</dbReference>
<keyword evidence="1" id="KW-0238">DNA-binding</keyword>
<organism evidence="2 3">
    <name type="scientific">Flavobacterium album</name>
    <dbReference type="NCBI Taxonomy" id="2175091"/>
    <lineage>
        <taxon>Bacteria</taxon>
        <taxon>Pseudomonadati</taxon>
        <taxon>Bacteroidota</taxon>
        <taxon>Flavobacteriia</taxon>
        <taxon>Flavobacteriales</taxon>
        <taxon>Flavobacteriaceae</taxon>
        <taxon>Flavobacterium</taxon>
    </lineage>
</organism>